<name>A0A1K1P0S1_RUMFL</name>
<dbReference type="RefSeq" id="WP_072300671.1">
    <property type="nucleotide sequence ID" value="NZ_FPIP01000006.1"/>
</dbReference>
<keyword evidence="1" id="KW-0472">Membrane</keyword>
<sequence length="651" mass="74253">MGNNKSRKNTTRLIFLLAVLSFLIATAQGIIYYKNYDSFFKVLLVLQNSINAFGFKASVTIKDTVAFMKDNPSVLNKGIGYAYCIAVFTAPYCTISFIYKFLERLLRFIIFFRRDKNCRHIVVFGYNSDVKSMLKNNRSNPKKTCIHIVTTESIDNEEIYRLNKAGYVVHYADVLKAAESELQTLLAKTRIEIATNIILFETSSIRNFSLLQLFRLNEKDSDDRIKLTQGAKISCRCEEEGIGRLIAEYYNSAAGTDAYFDLEVVGLPEMQIHKMYSDHPLHSIYIGTDTPLKDWTAHLLVAGFGQLGQQAVLQAMNLGVVHESNRIIIDVFDSNIKAKKAVFLNQLSRETFDITDDKVTMKSSAADGLLEINFHELNISHISFYDTVREKLDAEPYTYAVIALENIDLSVHCAIQLEELFDERGLKLPILMRMDTDRRLAGYISAENSSLADVSLIDDRSIVITLDMIINREIDKLAKNYNHFYNNIKLITADETGTADNSEEDPEQEWNRLRLFRRSSSKAAAYHDEVKNDIIPKLAAENGAELSAKLEELIGRNGSLMKYTGTAWQMNGSEEEVLAKLKKDSFAYGLASLEHRRWCCYMASIGWRSGERSDKFRRNPCLVTQQKLMETKPEMCKYDLMSLMARYKARN</sequence>
<gene>
    <name evidence="2" type="ORF">SAMN02910280_2433</name>
</gene>
<evidence type="ECO:0000256" key="1">
    <source>
        <dbReference type="SAM" id="Phobius"/>
    </source>
</evidence>
<dbReference type="EMBL" id="FPIP01000006">
    <property type="protein sequence ID" value="SFW41386.1"/>
    <property type="molecule type" value="Genomic_DNA"/>
</dbReference>
<keyword evidence="1" id="KW-0812">Transmembrane</keyword>
<dbReference type="Gene3D" id="6.20.350.10">
    <property type="match status" value="1"/>
</dbReference>
<accession>A0A1K1P0S1</accession>
<evidence type="ECO:0000313" key="2">
    <source>
        <dbReference type="EMBL" id="SFW41386.1"/>
    </source>
</evidence>
<evidence type="ECO:0008006" key="4">
    <source>
        <dbReference type="Google" id="ProtNLM"/>
    </source>
</evidence>
<dbReference type="AlphaFoldDB" id="A0A1K1P0S1"/>
<reference evidence="3" key="1">
    <citation type="submission" date="2016-11" db="EMBL/GenBank/DDBJ databases">
        <authorList>
            <person name="Varghese N."/>
            <person name="Submissions S."/>
        </authorList>
    </citation>
    <scope>NUCLEOTIDE SEQUENCE [LARGE SCALE GENOMIC DNA]</scope>
    <source>
        <strain evidence="3">YL228</strain>
    </source>
</reference>
<proteinExistence type="predicted"/>
<dbReference type="Proteomes" id="UP000183461">
    <property type="component" value="Unassembled WGS sequence"/>
</dbReference>
<evidence type="ECO:0000313" key="3">
    <source>
        <dbReference type="Proteomes" id="UP000183461"/>
    </source>
</evidence>
<organism evidence="2 3">
    <name type="scientific">Ruminococcus flavefaciens</name>
    <dbReference type="NCBI Taxonomy" id="1265"/>
    <lineage>
        <taxon>Bacteria</taxon>
        <taxon>Bacillati</taxon>
        <taxon>Bacillota</taxon>
        <taxon>Clostridia</taxon>
        <taxon>Eubacteriales</taxon>
        <taxon>Oscillospiraceae</taxon>
        <taxon>Ruminococcus</taxon>
    </lineage>
</organism>
<protein>
    <recommendedName>
        <fullName evidence="4">TrkA-N domain-containing protein</fullName>
    </recommendedName>
</protein>
<feature type="transmembrane region" description="Helical" evidence="1">
    <location>
        <begin position="78"/>
        <end position="99"/>
    </location>
</feature>
<keyword evidence="1" id="KW-1133">Transmembrane helix</keyword>